<dbReference type="Pfam" id="PF18741">
    <property type="entry name" value="MTES_1575"/>
    <property type="match status" value="1"/>
</dbReference>
<keyword evidence="4" id="KW-1185">Reference proteome</keyword>
<dbReference type="RefSeq" id="WP_126332404.1">
    <property type="nucleotide sequence ID" value="NZ_AP022604.1"/>
</dbReference>
<dbReference type="EMBL" id="LR134355">
    <property type="protein sequence ID" value="VEG45530.1"/>
    <property type="molecule type" value="Genomic_DNA"/>
</dbReference>
<reference evidence="3 4" key="1">
    <citation type="submission" date="2018-12" db="EMBL/GenBank/DDBJ databases">
        <authorList>
            <consortium name="Pathogen Informatics"/>
        </authorList>
    </citation>
    <scope>NUCLEOTIDE SEQUENCE [LARGE SCALE GENOMIC DNA]</scope>
    <source>
        <strain evidence="3 4">NCTC10485</strain>
    </source>
</reference>
<evidence type="ECO:0000313" key="3">
    <source>
        <dbReference type="EMBL" id="VEG45530.1"/>
    </source>
</evidence>
<organism evidence="3 4">
    <name type="scientific">Mycolicibacterium chitae</name>
    <name type="common">Mycobacterium chitae</name>
    <dbReference type="NCBI Taxonomy" id="1792"/>
    <lineage>
        <taxon>Bacteria</taxon>
        <taxon>Bacillati</taxon>
        <taxon>Actinomycetota</taxon>
        <taxon>Actinomycetes</taxon>
        <taxon>Mycobacteriales</taxon>
        <taxon>Mycobacteriaceae</taxon>
        <taxon>Mycolicibacterium</taxon>
    </lineage>
</organism>
<dbReference type="AlphaFoldDB" id="A0A448HZB8"/>
<dbReference type="Gene3D" id="3.40.960.10">
    <property type="entry name" value="VSR Endonuclease"/>
    <property type="match status" value="1"/>
</dbReference>
<feature type="domain" description="Restriction endonuclease type II-like" evidence="2">
    <location>
        <begin position="197"/>
        <end position="282"/>
    </location>
</feature>
<proteinExistence type="predicted"/>
<dbReference type="OrthoDB" id="5243722at2"/>
<gene>
    <name evidence="3" type="ORF">NCTC10485_00634</name>
</gene>
<accession>A0A448HZB8</accession>
<sequence length="284" mass="31762">MVDQYLRRHDGVITLAQAASVGMHPEAVRRRVLSGRWRRLSPGVFFADDRPFTDAARIRAAVWSYGPNATASGASAAWWHRLIGAAPDRVEVTVPRAANGRRRPGTKLRRRDLPTSDVTELRGLQVTALPLTALEAGIQRGGVPILDRALQRDTELRELWRAQLRNKGRYGSPRARMLLQAADDGARSAAERLFISLLKAAGITGWKANLPIAGYVVDVAFLLQKVAIEIDGWAFHSDVTDFVNDRNRQNKLALLGWQVLRFTWWDLTEHPERVIAQVRRAISA</sequence>
<protein>
    <submittedName>
        <fullName evidence="3">Protein of uncharacterized function (DUF559)</fullName>
    </submittedName>
</protein>
<evidence type="ECO:0000313" key="4">
    <source>
        <dbReference type="Proteomes" id="UP000282551"/>
    </source>
</evidence>
<feature type="domain" description="AbiEi antitoxin N-terminal" evidence="1">
    <location>
        <begin position="3"/>
        <end position="45"/>
    </location>
</feature>
<dbReference type="Proteomes" id="UP000282551">
    <property type="component" value="Chromosome"/>
</dbReference>
<dbReference type="InterPro" id="IPR025159">
    <property type="entry name" value="AbiEi_N"/>
</dbReference>
<dbReference type="Pfam" id="PF13338">
    <property type="entry name" value="AbiEi_4"/>
    <property type="match status" value="1"/>
</dbReference>
<evidence type="ECO:0000259" key="1">
    <source>
        <dbReference type="Pfam" id="PF13338"/>
    </source>
</evidence>
<name>A0A448HZB8_MYCCI</name>
<evidence type="ECO:0000259" key="2">
    <source>
        <dbReference type="Pfam" id="PF18741"/>
    </source>
</evidence>
<dbReference type="InterPro" id="IPR049468">
    <property type="entry name" value="Restrct_endonuc-II-like_dom"/>
</dbReference>
<dbReference type="SUPFAM" id="SSF52980">
    <property type="entry name" value="Restriction endonuclease-like"/>
    <property type="match status" value="1"/>
</dbReference>
<dbReference type="InterPro" id="IPR011335">
    <property type="entry name" value="Restrct_endonuc-II-like"/>
</dbReference>